<evidence type="ECO:0000313" key="2">
    <source>
        <dbReference type="Proteomes" id="UP000215914"/>
    </source>
</evidence>
<keyword evidence="2" id="KW-1185">Reference proteome</keyword>
<dbReference type="EMBL" id="MNCJ02000321">
    <property type="protein sequence ID" value="KAF5802853.1"/>
    <property type="molecule type" value="Genomic_DNA"/>
</dbReference>
<organism evidence="1 2">
    <name type="scientific">Helianthus annuus</name>
    <name type="common">Common sunflower</name>
    <dbReference type="NCBI Taxonomy" id="4232"/>
    <lineage>
        <taxon>Eukaryota</taxon>
        <taxon>Viridiplantae</taxon>
        <taxon>Streptophyta</taxon>
        <taxon>Embryophyta</taxon>
        <taxon>Tracheophyta</taxon>
        <taxon>Spermatophyta</taxon>
        <taxon>Magnoliopsida</taxon>
        <taxon>eudicotyledons</taxon>
        <taxon>Gunneridae</taxon>
        <taxon>Pentapetalae</taxon>
        <taxon>asterids</taxon>
        <taxon>campanulids</taxon>
        <taxon>Asterales</taxon>
        <taxon>Asteraceae</taxon>
        <taxon>Asteroideae</taxon>
        <taxon>Heliantheae alliance</taxon>
        <taxon>Heliantheae</taxon>
        <taxon>Helianthus</taxon>
    </lineage>
</organism>
<evidence type="ECO:0000313" key="1">
    <source>
        <dbReference type="EMBL" id="KAF5802853.1"/>
    </source>
</evidence>
<gene>
    <name evidence="1" type="ORF">HanXRQr2_Chr06g0264431</name>
</gene>
<dbReference type="AlphaFoldDB" id="A0A9K3NKG1"/>
<dbReference type="Proteomes" id="UP000215914">
    <property type="component" value="Unassembled WGS sequence"/>
</dbReference>
<protein>
    <submittedName>
        <fullName evidence="1">Uncharacterized protein</fullName>
    </submittedName>
</protein>
<comment type="caution">
    <text evidence="1">The sequence shown here is derived from an EMBL/GenBank/DDBJ whole genome shotgun (WGS) entry which is preliminary data.</text>
</comment>
<sequence length="110" mass="12826">MHLAVNMLTPRIGFLIVNPNFTPVFTLQSVKFPVYASARASPTRNHPVMNRGPYIRFRFVHFTNHLSMWPEPLQEPLSFINHPYKRHHSGTHIRNKTPAVLIRVVNLHRP</sequence>
<proteinExistence type="predicted"/>
<reference evidence="1" key="1">
    <citation type="journal article" date="2017" name="Nature">
        <title>The sunflower genome provides insights into oil metabolism, flowering and Asterid evolution.</title>
        <authorList>
            <person name="Badouin H."/>
            <person name="Gouzy J."/>
            <person name="Grassa C.J."/>
            <person name="Murat F."/>
            <person name="Staton S.E."/>
            <person name="Cottret L."/>
            <person name="Lelandais-Briere C."/>
            <person name="Owens G.L."/>
            <person name="Carrere S."/>
            <person name="Mayjonade B."/>
            <person name="Legrand L."/>
            <person name="Gill N."/>
            <person name="Kane N.C."/>
            <person name="Bowers J.E."/>
            <person name="Hubner S."/>
            <person name="Bellec A."/>
            <person name="Berard A."/>
            <person name="Berges H."/>
            <person name="Blanchet N."/>
            <person name="Boniface M.C."/>
            <person name="Brunel D."/>
            <person name="Catrice O."/>
            <person name="Chaidir N."/>
            <person name="Claudel C."/>
            <person name="Donnadieu C."/>
            <person name="Faraut T."/>
            <person name="Fievet G."/>
            <person name="Helmstetter N."/>
            <person name="King M."/>
            <person name="Knapp S.J."/>
            <person name="Lai Z."/>
            <person name="Le Paslier M.C."/>
            <person name="Lippi Y."/>
            <person name="Lorenzon L."/>
            <person name="Mandel J.R."/>
            <person name="Marage G."/>
            <person name="Marchand G."/>
            <person name="Marquand E."/>
            <person name="Bret-Mestries E."/>
            <person name="Morien E."/>
            <person name="Nambeesan S."/>
            <person name="Nguyen T."/>
            <person name="Pegot-Espagnet P."/>
            <person name="Pouilly N."/>
            <person name="Raftis F."/>
            <person name="Sallet E."/>
            <person name="Schiex T."/>
            <person name="Thomas J."/>
            <person name="Vandecasteele C."/>
            <person name="Vares D."/>
            <person name="Vear F."/>
            <person name="Vautrin S."/>
            <person name="Crespi M."/>
            <person name="Mangin B."/>
            <person name="Burke J.M."/>
            <person name="Salse J."/>
            <person name="Munos S."/>
            <person name="Vincourt P."/>
            <person name="Rieseberg L.H."/>
            <person name="Langlade N.B."/>
        </authorList>
    </citation>
    <scope>NUCLEOTIDE SEQUENCE</scope>
    <source>
        <tissue evidence="1">Leaves</tissue>
    </source>
</reference>
<dbReference type="Gramene" id="mRNA:HanXRQr2_Chr06g0264431">
    <property type="protein sequence ID" value="CDS:HanXRQr2_Chr06g0264431.1"/>
    <property type="gene ID" value="HanXRQr2_Chr06g0264431"/>
</dbReference>
<name>A0A9K3NKG1_HELAN</name>
<reference evidence="1" key="2">
    <citation type="submission" date="2020-06" db="EMBL/GenBank/DDBJ databases">
        <title>Helianthus annuus Genome sequencing and assembly Release 2.</title>
        <authorList>
            <person name="Gouzy J."/>
            <person name="Langlade N."/>
            <person name="Munos S."/>
        </authorList>
    </citation>
    <scope>NUCLEOTIDE SEQUENCE</scope>
    <source>
        <tissue evidence="1">Leaves</tissue>
    </source>
</reference>
<accession>A0A9K3NKG1</accession>